<dbReference type="Proteomes" id="UP001293593">
    <property type="component" value="Unassembled WGS sequence"/>
</dbReference>
<organism evidence="2 3">
    <name type="scientific">Acacia crassicarpa</name>
    <name type="common">northern wattle</name>
    <dbReference type="NCBI Taxonomy" id="499986"/>
    <lineage>
        <taxon>Eukaryota</taxon>
        <taxon>Viridiplantae</taxon>
        <taxon>Streptophyta</taxon>
        <taxon>Embryophyta</taxon>
        <taxon>Tracheophyta</taxon>
        <taxon>Spermatophyta</taxon>
        <taxon>Magnoliopsida</taxon>
        <taxon>eudicotyledons</taxon>
        <taxon>Gunneridae</taxon>
        <taxon>Pentapetalae</taxon>
        <taxon>rosids</taxon>
        <taxon>fabids</taxon>
        <taxon>Fabales</taxon>
        <taxon>Fabaceae</taxon>
        <taxon>Caesalpinioideae</taxon>
        <taxon>mimosoid clade</taxon>
        <taxon>Acacieae</taxon>
        <taxon>Acacia</taxon>
    </lineage>
</organism>
<dbReference type="EMBL" id="JAWXYG010000005">
    <property type="protein sequence ID" value="KAK4271485.1"/>
    <property type="molecule type" value="Genomic_DNA"/>
</dbReference>
<evidence type="ECO:0000313" key="3">
    <source>
        <dbReference type="Proteomes" id="UP001293593"/>
    </source>
</evidence>
<feature type="region of interest" description="Disordered" evidence="1">
    <location>
        <begin position="43"/>
        <end position="133"/>
    </location>
</feature>
<keyword evidence="3" id="KW-1185">Reference proteome</keyword>
<proteinExistence type="predicted"/>
<accession>A0AAE1JJ73</accession>
<evidence type="ECO:0000313" key="2">
    <source>
        <dbReference type="EMBL" id="KAK4271485.1"/>
    </source>
</evidence>
<feature type="compositionally biased region" description="Basic and acidic residues" evidence="1">
    <location>
        <begin position="43"/>
        <end position="60"/>
    </location>
</feature>
<protein>
    <submittedName>
        <fullName evidence="2">Uncharacterized protein</fullName>
    </submittedName>
</protein>
<comment type="caution">
    <text evidence="2">The sequence shown here is derived from an EMBL/GenBank/DDBJ whole genome shotgun (WGS) entry which is preliminary data.</text>
</comment>
<reference evidence="2" key="1">
    <citation type="submission" date="2023-10" db="EMBL/GenBank/DDBJ databases">
        <title>Chromosome-level genome of the transformable northern wattle, Acacia crassicarpa.</title>
        <authorList>
            <person name="Massaro I."/>
            <person name="Sinha N.R."/>
            <person name="Poethig S."/>
            <person name="Leichty A.R."/>
        </authorList>
    </citation>
    <scope>NUCLEOTIDE SEQUENCE</scope>
    <source>
        <strain evidence="2">Acra3RX</strain>
        <tissue evidence="2">Leaf</tissue>
    </source>
</reference>
<name>A0AAE1JJ73_9FABA</name>
<dbReference type="AlphaFoldDB" id="A0AAE1JJ73"/>
<gene>
    <name evidence="2" type="ORF">QN277_020175</name>
</gene>
<sequence>MRFDHSAIRFASDSFKARNPRRSWRWEIKITSAPRNHLWREIRNKNIGREKQNQWKKWEGSDPGSQLRENKRTRENAGTDDSDLEQQPRTGHPPSPSLLCRRRLPPSPPSSPATPQRSSPLSSSIAEEPHTAP</sequence>
<evidence type="ECO:0000256" key="1">
    <source>
        <dbReference type="SAM" id="MobiDB-lite"/>
    </source>
</evidence>
<feature type="compositionally biased region" description="Basic and acidic residues" evidence="1">
    <location>
        <begin position="68"/>
        <end position="77"/>
    </location>
</feature>